<feature type="transmembrane region" description="Helical" evidence="5">
    <location>
        <begin position="206"/>
        <end position="226"/>
    </location>
</feature>
<evidence type="ECO:0000256" key="3">
    <source>
        <dbReference type="ARBA" id="ARBA00022989"/>
    </source>
</evidence>
<feature type="transmembrane region" description="Helical" evidence="5">
    <location>
        <begin position="38"/>
        <end position="59"/>
    </location>
</feature>
<dbReference type="GO" id="GO:0016020">
    <property type="term" value="C:membrane"/>
    <property type="evidence" value="ECO:0007669"/>
    <property type="project" value="UniProtKB-SubCell"/>
</dbReference>
<reference evidence="6" key="2">
    <citation type="submission" date="2022-08" db="EMBL/GenBank/DDBJ databases">
        <authorList>
            <person name="Dong C."/>
        </authorList>
    </citation>
    <scope>NUCLEOTIDE SEQUENCE</scope>
    <source>
        <strain evidence="6">59MF3M-4</strain>
    </source>
</reference>
<organism evidence="6 7">
    <name type="scientific">Thalassolituus pacificus</name>
    <dbReference type="NCBI Taxonomy" id="2975440"/>
    <lineage>
        <taxon>Bacteria</taxon>
        <taxon>Pseudomonadati</taxon>
        <taxon>Pseudomonadota</taxon>
        <taxon>Gammaproteobacteria</taxon>
        <taxon>Oceanospirillales</taxon>
        <taxon>Oceanospirillaceae</taxon>
        <taxon>Thalassolituus</taxon>
    </lineage>
</organism>
<feature type="transmembrane region" description="Helical" evidence="5">
    <location>
        <begin position="92"/>
        <end position="118"/>
    </location>
</feature>
<protein>
    <submittedName>
        <fullName evidence="6">LrgB family protein</fullName>
    </submittedName>
</protein>
<keyword evidence="7" id="KW-1185">Reference proteome</keyword>
<evidence type="ECO:0000256" key="1">
    <source>
        <dbReference type="ARBA" id="ARBA00004141"/>
    </source>
</evidence>
<keyword evidence="3 5" id="KW-1133">Transmembrane helix</keyword>
<feature type="transmembrane region" description="Helical" evidence="5">
    <location>
        <begin position="65"/>
        <end position="85"/>
    </location>
</feature>
<comment type="caution">
    <text evidence="6">The sequence shown here is derived from an EMBL/GenBank/DDBJ whole genome shotgun (WGS) entry which is preliminary data.</text>
</comment>
<dbReference type="AlphaFoldDB" id="A0A9X3AHD9"/>
<dbReference type="Proteomes" id="UP001147830">
    <property type="component" value="Unassembled WGS sequence"/>
</dbReference>
<keyword evidence="4 5" id="KW-0472">Membrane</keyword>
<comment type="subcellular location">
    <subcellularLocation>
        <location evidence="1">Membrane</location>
        <topology evidence="1">Multi-pass membrane protein</topology>
    </subcellularLocation>
</comment>
<dbReference type="EMBL" id="JAOANI010000015">
    <property type="protein sequence ID" value="MCT7359311.1"/>
    <property type="molecule type" value="Genomic_DNA"/>
</dbReference>
<dbReference type="PANTHER" id="PTHR30249:SF0">
    <property type="entry name" value="PLASTIDAL GLYCOLATE_GLYCERATE TRANSLOCATOR 1, CHLOROPLASTIC"/>
    <property type="match status" value="1"/>
</dbReference>
<dbReference type="InterPro" id="IPR007300">
    <property type="entry name" value="CidB/LrgB"/>
</dbReference>
<reference evidence="6" key="1">
    <citation type="journal article" date="2022" name="Front. Microbiol.">
        <title>Genome-based taxonomic rearrangement of Oceanobacter-related bacteria including the description of Thalassolituus hydrocarbonoclasticus sp. nov. and Thalassolituus pacificus sp. nov. and emended description of the genus Thalassolituus.</title>
        <authorList>
            <person name="Dong C."/>
            <person name="Wei L."/>
            <person name="Wang J."/>
            <person name="Lai Q."/>
            <person name="Huang Z."/>
            <person name="Shao Z."/>
        </authorList>
    </citation>
    <scope>NUCLEOTIDE SEQUENCE</scope>
    <source>
        <strain evidence="6">59MF3M-4</strain>
    </source>
</reference>
<evidence type="ECO:0000256" key="5">
    <source>
        <dbReference type="SAM" id="Phobius"/>
    </source>
</evidence>
<name>A0A9X3AHD9_9GAMM</name>
<gene>
    <name evidence="6" type="ORF">NYR02_09780</name>
</gene>
<feature type="transmembrane region" description="Helical" evidence="5">
    <location>
        <begin position="144"/>
        <end position="166"/>
    </location>
</feature>
<sequence>MTHLFSLPLFWAALTIAAFLAGQQLYRRTGNNAFIPPILTGVVLVVSCLELSGVSYQTYMQGGHYLNLMLGPVVVMLAVPLYQFIHTMRKQWLRIALAVTLGSGTTIACAVLLAHFWIGDDAITRTIYTKSITTPVALAISEQVGGISALASAFVIITGILGALMIPPLLKTLRMDEPQTLGLTLGICAHAIGTSRALELGPQQSAYAAMAMTLTATLHALVLPWIV</sequence>
<proteinExistence type="predicted"/>
<evidence type="ECO:0000313" key="7">
    <source>
        <dbReference type="Proteomes" id="UP001147830"/>
    </source>
</evidence>
<dbReference type="Pfam" id="PF04172">
    <property type="entry name" value="LrgB"/>
    <property type="match status" value="1"/>
</dbReference>
<accession>A0A9X3AHD9</accession>
<dbReference type="RefSeq" id="WP_260976179.1">
    <property type="nucleotide sequence ID" value="NZ_JAOANI010000015.1"/>
</dbReference>
<evidence type="ECO:0000256" key="4">
    <source>
        <dbReference type="ARBA" id="ARBA00023136"/>
    </source>
</evidence>
<keyword evidence="2 5" id="KW-0812">Transmembrane</keyword>
<evidence type="ECO:0000256" key="2">
    <source>
        <dbReference type="ARBA" id="ARBA00022692"/>
    </source>
</evidence>
<dbReference type="PANTHER" id="PTHR30249">
    <property type="entry name" value="PUTATIVE SEROTONIN TRANSPORTER"/>
    <property type="match status" value="1"/>
</dbReference>
<evidence type="ECO:0000313" key="6">
    <source>
        <dbReference type="EMBL" id="MCT7359311.1"/>
    </source>
</evidence>
<feature type="transmembrane region" description="Helical" evidence="5">
    <location>
        <begin position="6"/>
        <end position="26"/>
    </location>
</feature>